<dbReference type="PANTHER" id="PTHR20856">
    <property type="entry name" value="DNA-DIRECTED RNA POLYMERASE I SUBUNIT 2"/>
    <property type="match status" value="1"/>
</dbReference>
<dbReference type="GO" id="GO:0003677">
    <property type="term" value="F:DNA binding"/>
    <property type="evidence" value="ECO:0007669"/>
    <property type="project" value="InterPro"/>
</dbReference>
<dbReference type="STRING" id="49012.A0A0F7RY90"/>
<evidence type="ECO:0000256" key="8">
    <source>
        <dbReference type="ARBA" id="ARBA00022833"/>
    </source>
</evidence>
<feature type="domain" description="RNA polymerase Rpb2" evidence="19">
    <location>
        <begin position="507"/>
        <end position="568"/>
    </location>
</feature>
<dbReference type="FunFam" id="2.40.270.10:FF:000011">
    <property type="entry name" value="DNA-directed RNA polymerase subunit beta"/>
    <property type="match status" value="1"/>
</dbReference>
<dbReference type="InterPro" id="IPR037033">
    <property type="entry name" value="DNA-dir_RNAP_su2_hyb_sf"/>
</dbReference>
<keyword evidence="4 13" id="KW-0808">Transferase</keyword>
<organism evidence="21 22">
    <name type="scientific">Sporisorium scitamineum</name>
    <dbReference type="NCBI Taxonomy" id="49012"/>
    <lineage>
        <taxon>Eukaryota</taxon>
        <taxon>Fungi</taxon>
        <taxon>Dikarya</taxon>
        <taxon>Basidiomycota</taxon>
        <taxon>Ustilaginomycotina</taxon>
        <taxon>Ustilaginomycetes</taxon>
        <taxon>Ustilaginales</taxon>
        <taxon>Ustilaginaceae</taxon>
        <taxon>Sporisorium</taxon>
    </lineage>
</organism>
<evidence type="ECO:0000256" key="2">
    <source>
        <dbReference type="ARBA" id="ARBA00006835"/>
    </source>
</evidence>
<evidence type="ECO:0000256" key="7">
    <source>
        <dbReference type="ARBA" id="ARBA00022771"/>
    </source>
</evidence>
<dbReference type="Gene3D" id="3.90.1800.10">
    <property type="entry name" value="RNA polymerase alpha subunit dimerisation domain"/>
    <property type="match status" value="1"/>
</dbReference>
<keyword evidence="6" id="KW-0479">Metal-binding</keyword>
<comment type="subcellular location">
    <subcellularLocation>
        <location evidence="1">Nucleus</location>
    </subcellularLocation>
</comment>
<dbReference type="FunFam" id="2.40.270.10:FF:000006">
    <property type="entry name" value="DNA-directed RNA polymerase subunit beta"/>
    <property type="match status" value="1"/>
</dbReference>
<evidence type="ECO:0000256" key="10">
    <source>
        <dbReference type="ARBA" id="ARBA00023242"/>
    </source>
</evidence>
<dbReference type="GO" id="GO:0000428">
    <property type="term" value="C:DNA-directed RNA polymerase complex"/>
    <property type="evidence" value="ECO:0007669"/>
    <property type="project" value="UniProtKB-KW"/>
</dbReference>
<dbReference type="EMBL" id="CCFA01004847">
    <property type="protein sequence ID" value="CDS01976.1"/>
    <property type="molecule type" value="Genomic_DNA"/>
</dbReference>
<feature type="domain" description="RNA polymerase Rpb2" evidence="20">
    <location>
        <begin position="591"/>
        <end position="623"/>
    </location>
</feature>
<feature type="domain" description="RNA polymerase Rpb2" evidence="16">
    <location>
        <begin position="209"/>
        <end position="388"/>
    </location>
</feature>
<dbReference type="InterPro" id="IPR007121">
    <property type="entry name" value="RNA_pol_bsu_CS"/>
</dbReference>
<dbReference type="Pfam" id="PF04563">
    <property type="entry name" value="RNA_pol_Rpb2_1"/>
    <property type="match status" value="1"/>
</dbReference>
<dbReference type="InterPro" id="IPR007641">
    <property type="entry name" value="RNA_pol_Rpb2_7"/>
</dbReference>
<evidence type="ECO:0000256" key="6">
    <source>
        <dbReference type="ARBA" id="ARBA00022723"/>
    </source>
</evidence>
<dbReference type="FunFam" id="3.90.1100.10:FF:000019">
    <property type="entry name" value="DNA-directed RNA polymerase subunit beta"/>
    <property type="match status" value="1"/>
</dbReference>
<dbReference type="InterPro" id="IPR014724">
    <property type="entry name" value="RNA_pol_RPB2_OB-fold"/>
</dbReference>
<dbReference type="CDD" id="cd00653">
    <property type="entry name" value="RNA_pol_B_RPB2"/>
    <property type="match status" value="1"/>
</dbReference>
<evidence type="ECO:0000313" key="22">
    <source>
        <dbReference type="Proteomes" id="UP000242770"/>
    </source>
</evidence>
<keyword evidence="5 13" id="KW-0548">Nucleotidyltransferase</keyword>
<sequence length="1109" mass="123677">MALPSSIAEMAQASGHLPHMASGDPIAALKAANYKGKGLMDPIKAVEDKWELVPAFLQVKGLVKQHIDSYNYFVDHDLKNIIKANEKITSDIDPKFYLKYTDITVGEPRRYDGDALQRPITPHECRLRDITYSAHIFVNIEYTRGSKIIRRKNVAIGRIPVMLRSNKCVLANKSEKELAKMSECPLDPGGYFVVKGTEKVILVQEQLSKNRIIVEADSKKGTVSASVTSSTHERKSKSYVLTKHGKIYLKHNSLHEDIPIAIAFKAMGVQADREILQLVAGHDDIHKELFAINLEEAARLGIYTRKQALDYIGTRAKASRKPLSMRRPLAEEALDVLATVIMAHVPVERLNFRPKAIYIASMVRRVLMAMQDEKKVDDRDYVGNKRLELAGQLLALLFEDLFKKFNSDLKINIDKVLKKPNRTVEFDAFNQFHFNGDYITAGFWGMLCPSDTPEGEACGLVKNLALTTHITTDVEEEPIARIAFTLGVEDIHLLTGAELYRPDSFVVYLNGNVLGVTRFPQRFVHQFRRLRRAGRISEFVSIYTNNHHQTVYIASDGGRICRPLIIVDAITGQPRVTDSHMQQLKSGARRFDDFLSNGLIEYVDVNEENDANIAMYEREIKPQYTTHLEIEPFTILGAVAGLIPYPHHNQSPRNTYQCAMGKQGQGAIGYNQLIRIDTLLYLMLYPQQPMVKSRTIELIGYDKLPAGNNAMVAVMSYSGYDIEDALVLNKASLDRGFGRSQTMKKSSTVIRKYPNGTHDRLADAPVDDSTGKRQKRYDILEADGIAGVGERVEQGDVYVNKQTPVNANDNSSAAIMIGASNAAASVAYKSAPLSYKPPVSGYIDQVLITDTDSDQTLIKALIRQTRRPELGDKFSSRHGQKGVCGLIVQQEDMPFTDQGINPDIIMNPHGFPSRMTVGKMIELLSGKAGVITGTLQYGTAFGGSKVEDMSALLVENGYNYAGKETLTSGITGQPLECYVYFGPIYYQRLKHMVQDKMHARARGPRAVLTRQPTEGRSRDGGLRLGEMERDCLIGYGATQLLLERLMISSDAFTVHACQRCGLMGYNGFCPYCSSSKHVVQLTIPYGTKLMLQELMAMQVVPRLVLEDAV</sequence>
<dbReference type="GO" id="GO:0008270">
    <property type="term" value="F:zinc ion binding"/>
    <property type="evidence" value="ECO:0007669"/>
    <property type="project" value="UniProtKB-KW"/>
</dbReference>
<dbReference type="Gene3D" id="2.40.50.150">
    <property type="match status" value="1"/>
</dbReference>
<dbReference type="InterPro" id="IPR007642">
    <property type="entry name" value="RNA_pol_Rpb2_2"/>
</dbReference>
<evidence type="ECO:0000256" key="1">
    <source>
        <dbReference type="ARBA" id="ARBA00004123"/>
    </source>
</evidence>
<dbReference type="FunFam" id="3.90.1800.10:FF:000002">
    <property type="entry name" value="DNA-directed RNA polymerase subunit beta"/>
    <property type="match status" value="1"/>
</dbReference>
<evidence type="ECO:0000259" key="15">
    <source>
        <dbReference type="Pfam" id="PF04560"/>
    </source>
</evidence>
<dbReference type="Gene3D" id="2.40.270.10">
    <property type="entry name" value="DNA-directed RNA polymerase, subunit 2, domain 6"/>
    <property type="match status" value="1"/>
</dbReference>
<keyword evidence="3 13" id="KW-0240">DNA-directed RNA polymerase</keyword>
<feature type="domain" description="RNA polymerase beta subunit protrusion" evidence="17">
    <location>
        <begin position="61"/>
        <end position="432"/>
    </location>
</feature>
<evidence type="ECO:0000313" key="21">
    <source>
        <dbReference type="EMBL" id="CDS01976.1"/>
    </source>
</evidence>
<dbReference type="Pfam" id="PF04567">
    <property type="entry name" value="RNA_pol_Rpb2_5"/>
    <property type="match status" value="1"/>
</dbReference>
<evidence type="ECO:0000256" key="4">
    <source>
        <dbReference type="ARBA" id="ARBA00022679"/>
    </source>
</evidence>
<dbReference type="Pfam" id="PF04566">
    <property type="entry name" value="RNA_pol_Rpb2_4"/>
    <property type="match status" value="1"/>
</dbReference>
<dbReference type="FunFam" id="3.90.1070.20:FF:000002">
    <property type="entry name" value="DNA-directed RNA polymerase subunit beta"/>
    <property type="match status" value="1"/>
</dbReference>
<dbReference type="Gene3D" id="3.90.1110.10">
    <property type="entry name" value="RNA polymerase Rpb2, domain 2"/>
    <property type="match status" value="1"/>
</dbReference>
<evidence type="ECO:0000259" key="19">
    <source>
        <dbReference type="Pfam" id="PF04566"/>
    </source>
</evidence>
<dbReference type="InterPro" id="IPR007646">
    <property type="entry name" value="RNA_pol_Rpb2_4"/>
</dbReference>
<dbReference type="Gene3D" id="3.90.1070.20">
    <property type="match status" value="1"/>
</dbReference>
<keyword evidence="7" id="KW-0863">Zinc-finger</keyword>
<dbReference type="InterPro" id="IPR007644">
    <property type="entry name" value="RNA_pol_bsu_protrusion"/>
</dbReference>
<proteinExistence type="inferred from homology"/>
<dbReference type="Pfam" id="PF04565">
    <property type="entry name" value="RNA_pol_Rpb2_3"/>
    <property type="match status" value="1"/>
</dbReference>
<evidence type="ECO:0000256" key="3">
    <source>
        <dbReference type="ARBA" id="ARBA00022478"/>
    </source>
</evidence>
<reference evidence="22" key="1">
    <citation type="submission" date="2014-06" db="EMBL/GenBank/DDBJ databases">
        <authorList>
            <person name="Berkman P.J."/>
        </authorList>
    </citation>
    <scope>NUCLEOTIDE SEQUENCE [LARGE SCALE GENOMIC DNA]</scope>
</reference>
<dbReference type="Gene3D" id="3.90.1100.10">
    <property type="match status" value="1"/>
</dbReference>
<evidence type="ECO:0000259" key="20">
    <source>
        <dbReference type="Pfam" id="PF04567"/>
    </source>
</evidence>
<dbReference type="InterPro" id="IPR007645">
    <property type="entry name" value="RNA_pol_Rpb2_3"/>
</dbReference>
<dbReference type="InterPro" id="IPR037034">
    <property type="entry name" value="RNA_pol_Rpb2_2_sf"/>
</dbReference>
<evidence type="ECO:0000259" key="17">
    <source>
        <dbReference type="Pfam" id="PF04563"/>
    </source>
</evidence>
<dbReference type="InterPro" id="IPR007647">
    <property type="entry name" value="RNA_pol_Rpb2_5"/>
</dbReference>
<feature type="domain" description="RNA polymerase Rpb2" evidence="15">
    <location>
        <begin position="1020"/>
        <end position="1105"/>
    </location>
</feature>
<dbReference type="PROSITE" id="PS01166">
    <property type="entry name" value="RNA_POL_BETA"/>
    <property type="match status" value="1"/>
</dbReference>
<dbReference type="GO" id="GO:0003899">
    <property type="term" value="F:DNA-directed RNA polymerase activity"/>
    <property type="evidence" value="ECO:0007669"/>
    <property type="project" value="UniProtKB-EC"/>
</dbReference>
<feature type="domain" description="RNA polymerase Rpb2" evidence="18">
    <location>
        <begin position="443"/>
        <end position="470"/>
    </location>
</feature>
<evidence type="ECO:0000259" key="16">
    <source>
        <dbReference type="Pfam" id="PF04561"/>
    </source>
</evidence>
<dbReference type="SUPFAM" id="SSF64484">
    <property type="entry name" value="beta and beta-prime subunits of DNA dependent RNA-polymerase"/>
    <property type="match status" value="1"/>
</dbReference>
<dbReference type="GO" id="GO:0032549">
    <property type="term" value="F:ribonucleoside binding"/>
    <property type="evidence" value="ECO:0007669"/>
    <property type="project" value="InterPro"/>
</dbReference>
<evidence type="ECO:0000256" key="12">
    <source>
        <dbReference type="RuleBase" id="RU000434"/>
    </source>
</evidence>
<accession>A0A0F7RY90</accession>
<dbReference type="Proteomes" id="UP000242770">
    <property type="component" value="Unassembled WGS sequence"/>
</dbReference>
<dbReference type="AlphaFoldDB" id="A0A0F7RY90"/>
<dbReference type="InterPro" id="IPR015712">
    <property type="entry name" value="DNA-dir_RNA_pol_su2"/>
</dbReference>
<comment type="catalytic activity">
    <reaction evidence="11 13">
        <text>RNA(n) + a ribonucleoside 5'-triphosphate = RNA(n+1) + diphosphate</text>
        <dbReference type="Rhea" id="RHEA:21248"/>
        <dbReference type="Rhea" id="RHEA-COMP:14527"/>
        <dbReference type="Rhea" id="RHEA-COMP:17342"/>
        <dbReference type="ChEBI" id="CHEBI:33019"/>
        <dbReference type="ChEBI" id="CHEBI:61557"/>
        <dbReference type="ChEBI" id="CHEBI:140395"/>
        <dbReference type="EC" id="2.7.7.6"/>
    </reaction>
</comment>
<dbReference type="GO" id="GO:0006351">
    <property type="term" value="P:DNA-templated transcription"/>
    <property type="evidence" value="ECO:0007669"/>
    <property type="project" value="InterPro"/>
</dbReference>
<gene>
    <name evidence="21" type="primary">SSCI79580.1</name>
</gene>
<dbReference type="Pfam" id="PF04560">
    <property type="entry name" value="RNA_pol_Rpb2_7"/>
    <property type="match status" value="1"/>
</dbReference>
<evidence type="ECO:0000256" key="13">
    <source>
        <dbReference type="RuleBase" id="RU363031"/>
    </source>
</evidence>
<keyword evidence="10" id="KW-0539">Nucleus</keyword>
<comment type="similarity">
    <text evidence="2 12">Belongs to the RNA polymerase beta chain family.</text>
</comment>
<dbReference type="GO" id="GO:0005634">
    <property type="term" value="C:nucleus"/>
    <property type="evidence" value="ECO:0007669"/>
    <property type="project" value="UniProtKB-SubCell"/>
</dbReference>
<dbReference type="FunFam" id="3.90.1110.10:FF:000006">
    <property type="entry name" value="DNA-directed RNA polymerase subunit beta"/>
    <property type="match status" value="1"/>
</dbReference>
<keyword evidence="8" id="KW-0862">Zinc</keyword>
<keyword evidence="22" id="KW-1185">Reference proteome</keyword>
<dbReference type="Pfam" id="PF04561">
    <property type="entry name" value="RNA_pol_Rpb2_2"/>
    <property type="match status" value="1"/>
</dbReference>
<evidence type="ECO:0000259" key="14">
    <source>
        <dbReference type="Pfam" id="PF00562"/>
    </source>
</evidence>
<dbReference type="Pfam" id="PF00562">
    <property type="entry name" value="RNA_pol_Rpb2_6"/>
    <property type="match status" value="1"/>
</dbReference>
<name>A0A0F7RY90_9BASI</name>
<evidence type="ECO:0000256" key="11">
    <source>
        <dbReference type="ARBA" id="ARBA00048552"/>
    </source>
</evidence>
<protein>
    <recommendedName>
        <fullName evidence="13">DNA-directed RNA polymerase subunit beta</fullName>
        <ecNumber evidence="13">2.7.7.6</ecNumber>
    </recommendedName>
</protein>
<evidence type="ECO:0000256" key="9">
    <source>
        <dbReference type="ARBA" id="ARBA00023163"/>
    </source>
</evidence>
<evidence type="ECO:0000256" key="5">
    <source>
        <dbReference type="ARBA" id="ARBA00022695"/>
    </source>
</evidence>
<evidence type="ECO:0000259" key="18">
    <source>
        <dbReference type="Pfam" id="PF04565"/>
    </source>
</evidence>
<comment type="function">
    <text evidence="13">DNA-dependent RNA polymerase catalyzes the transcription of DNA into RNA using the four ribonucleoside triphosphates as substrates.</text>
</comment>
<keyword evidence="9 13" id="KW-0804">Transcription</keyword>
<feature type="domain" description="DNA-directed RNA polymerase subunit 2 hybrid-binding" evidence="14">
    <location>
        <begin position="639"/>
        <end position="1018"/>
    </location>
</feature>
<dbReference type="EC" id="2.7.7.6" evidence="13"/>
<dbReference type="InterPro" id="IPR007120">
    <property type="entry name" value="DNA-dir_RNAP_su2_dom"/>
</dbReference>